<keyword evidence="6" id="KW-0328">Glycosyltransferase</keyword>
<dbReference type="OrthoDB" id="9801642at2"/>
<evidence type="ECO:0000256" key="6">
    <source>
        <dbReference type="ARBA" id="ARBA00022676"/>
    </source>
</evidence>
<name>A0A512AZW8_9BACT</name>
<evidence type="ECO:0000256" key="7">
    <source>
        <dbReference type="ARBA" id="ARBA00022679"/>
    </source>
</evidence>
<evidence type="ECO:0000313" key="12">
    <source>
        <dbReference type="Proteomes" id="UP000321532"/>
    </source>
</evidence>
<dbReference type="GO" id="GO:0016020">
    <property type="term" value="C:membrane"/>
    <property type="evidence" value="ECO:0007669"/>
    <property type="project" value="GOC"/>
</dbReference>
<evidence type="ECO:0000256" key="9">
    <source>
        <dbReference type="ARBA" id="ARBA00048975"/>
    </source>
</evidence>
<dbReference type="GO" id="GO:0008915">
    <property type="term" value="F:lipid-A-disaccharide synthase activity"/>
    <property type="evidence" value="ECO:0007669"/>
    <property type="project" value="UniProtKB-UniRule"/>
</dbReference>
<accession>A0A512AZW8</accession>
<dbReference type="GO" id="GO:0009245">
    <property type="term" value="P:lipid A biosynthetic process"/>
    <property type="evidence" value="ECO:0007669"/>
    <property type="project" value="UniProtKB-UniRule"/>
</dbReference>
<organism evidence="11 12">
    <name type="scientific">Adhaeribacter aerolatus</name>
    <dbReference type="NCBI Taxonomy" id="670289"/>
    <lineage>
        <taxon>Bacteria</taxon>
        <taxon>Pseudomonadati</taxon>
        <taxon>Bacteroidota</taxon>
        <taxon>Cytophagia</taxon>
        <taxon>Cytophagales</taxon>
        <taxon>Hymenobacteraceae</taxon>
        <taxon>Adhaeribacter</taxon>
    </lineage>
</organism>
<evidence type="ECO:0000256" key="10">
    <source>
        <dbReference type="NCBIfam" id="TIGR00215"/>
    </source>
</evidence>
<keyword evidence="4" id="KW-0444">Lipid biosynthesis</keyword>
<dbReference type="InterPro" id="IPR003835">
    <property type="entry name" value="Glyco_trans_19"/>
</dbReference>
<comment type="catalytic activity">
    <reaction evidence="9">
        <text>a lipid X + a UDP-2-N,3-O-bis[(3R)-3-hydroxyacyl]-alpha-D-glucosamine = a lipid A disaccharide + UDP + H(+)</text>
        <dbReference type="Rhea" id="RHEA:67828"/>
        <dbReference type="ChEBI" id="CHEBI:15378"/>
        <dbReference type="ChEBI" id="CHEBI:58223"/>
        <dbReference type="ChEBI" id="CHEBI:137748"/>
        <dbReference type="ChEBI" id="CHEBI:176338"/>
        <dbReference type="ChEBI" id="CHEBI:176343"/>
        <dbReference type="EC" id="2.4.1.182"/>
    </reaction>
</comment>
<dbReference type="NCBIfam" id="TIGR00215">
    <property type="entry name" value="lpxB"/>
    <property type="match status" value="1"/>
</dbReference>
<dbReference type="EC" id="2.4.1.182" evidence="2 10"/>
<evidence type="ECO:0000256" key="2">
    <source>
        <dbReference type="ARBA" id="ARBA00012687"/>
    </source>
</evidence>
<dbReference type="EMBL" id="BJYS01000021">
    <property type="protein sequence ID" value="GEO05263.1"/>
    <property type="molecule type" value="Genomic_DNA"/>
</dbReference>
<dbReference type="Proteomes" id="UP000321532">
    <property type="component" value="Unassembled WGS sequence"/>
</dbReference>
<keyword evidence="12" id="KW-1185">Reference proteome</keyword>
<dbReference type="SUPFAM" id="SSF53756">
    <property type="entry name" value="UDP-Glycosyltransferase/glycogen phosphorylase"/>
    <property type="match status" value="1"/>
</dbReference>
<evidence type="ECO:0000256" key="5">
    <source>
        <dbReference type="ARBA" id="ARBA00022556"/>
    </source>
</evidence>
<proteinExistence type="predicted"/>
<evidence type="ECO:0000256" key="8">
    <source>
        <dbReference type="ARBA" id="ARBA00023098"/>
    </source>
</evidence>
<reference evidence="11 12" key="1">
    <citation type="submission" date="2019-07" db="EMBL/GenBank/DDBJ databases">
        <title>Whole genome shotgun sequence of Adhaeribacter aerolatus NBRC 106133.</title>
        <authorList>
            <person name="Hosoyama A."/>
            <person name="Uohara A."/>
            <person name="Ohji S."/>
            <person name="Ichikawa N."/>
        </authorList>
    </citation>
    <scope>NUCLEOTIDE SEQUENCE [LARGE SCALE GENOMIC DNA]</scope>
    <source>
        <strain evidence="11 12">NBRC 106133</strain>
    </source>
</reference>
<comment type="function">
    <text evidence="1">Condensation of UDP-2,3-diacylglucosamine and 2,3-diacylglucosamine-1-phosphate to form lipid A disaccharide, a precursor of lipid A, a phosphorylated glycolipid that anchors the lipopolysaccharide to the outer membrane of the cell.</text>
</comment>
<dbReference type="PANTHER" id="PTHR30372">
    <property type="entry name" value="LIPID-A-DISACCHARIDE SYNTHASE"/>
    <property type="match status" value="1"/>
</dbReference>
<sequence length="377" mass="42741">MKYYIIAGERSGDLHAANLMKELKIQDPAAEFRCWGGDMMQAAGGDLVRHYKEMAFMGFLEAAANTFKIVQFLRQCKADILAYRPDVIILVDYAGFNLRIAKFAKEQGLKVFYYISPKIWAWNQGRVHTIKKLVDRMFVILPFEEEFYGKFDYKVDYIGNPIVDTVRNHQPGSDFIQRNQLSNKPIVAVLPGSRKQEIESILFIMLSVLPAFRDYQFVVAAVSNLNQSYYENFNRDANIKIVYDQTYDLLANAQAALVTSGTATLETALFNVPQVVCYTTSLISYWIGRAVIKVPYISLVNLIAGKPVVTELIQNELTGRNIITELKKILTNEHFIQQQKAGYQEIREKLGEANSAAKAAELMVKYLQNPISADVKG</sequence>
<evidence type="ECO:0000256" key="1">
    <source>
        <dbReference type="ARBA" id="ARBA00002056"/>
    </source>
</evidence>
<dbReference type="AlphaFoldDB" id="A0A512AZW8"/>
<evidence type="ECO:0000256" key="3">
    <source>
        <dbReference type="ARBA" id="ARBA00020902"/>
    </source>
</evidence>
<dbReference type="RefSeq" id="WP_146898832.1">
    <property type="nucleotide sequence ID" value="NZ_BJYS01000021.1"/>
</dbReference>
<evidence type="ECO:0000256" key="4">
    <source>
        <dbReference type="ARBA" id="ARBA00022516"/>
    </source>
</evidence>
<evidence type="ECO:0000313" key="11">
    <source>
        <dbReference type="EMBL" id="GEO05263.1"/>
    </source>
</evidence>
<keyword evidence="7" id="KW-0808">Transferase</keyword>
<gene>
    <name evidence="11" type="primary">lpxB</name>
    <name evidence="11" type="ORF">AAE02nite_29270</name>
</gene>
<dbReference type="GO" id="GO:0005543">
    <property type="term" value="F:phospholipid binding"/>
    <property type="evidence" value="ECO:0007669"/>
    <property type="project" value="TreeGrafter"/>
</dbReference>
<protein>
    <recommendedName>
        <fullName evidence="3 10">Lipid-A-disaccharide synthase</fullName>
        <ecNumber evidence="2 10">2.4.1.182</ecNumber>
    </recommendedName>
</protein>
<dbReference type="Pfam" id="PF02684">
    <property type="entry name" value="LpxB"/>
    <property type="match status" value="1"/>
</dbReference>
<dbReference type="PANTHER" id="PTHR30372:SF4">
    <property type="entry name" value="LIPID-A-DISACCHARIDE SYNTHASE, MITOCHONDRIAL-RELATED"/>
    <property type="match status" value="1"/>
</dbReference>
<keyword evidence="5" id="KW-0441">Lipid A biosynthesis</keyword>
<keyword evidence="8" id="KW-0443">Lipid metabolism</keyword>
<comment type="caution">
    <text evidence="11">The sequence shown here is derived from an EMBL/GenBank/DDBJ whole genome shotgun (WGS) entry which is preliminary data.</text>
</comment>